<name>A0A1H7Q0W4_AQUAM</name>
<reference evidence="2 3" key="1">
    <citation type="submission" date="2016-10" db="EMBL/GenBank/DDBJ databases">
        <authorList>
            <person name="de Groot N.N."/>
        </authorList>
    </citation>
    <scope>NUCLEOTIDE SEQUENCE [LARGE SCALE GENOMIC DNA]</scope>
    <source>
        <strain evidence="2 3">DSM 25232</strain>
    </source>
</reference>
<dbReference type="Proteomes" id="UP000198521">
    <property type="component" value="Unassembled WGS sequence"/>
</dbReference>
<dbReference type="EMBL" id="FOAB01000004">
    <property type="protein sequence ID" value="SEL41378.1"/>
    <property type="molecule type" value="Genomic_DNA"/>
</dbReference>
<proteinExistence type="predicted"/>
<evidence type="ECO:0000313" key="2">
    <source>
        <dbReference type="EMBL" id="SEL41378.1"/>
    </source>
</evidence>
<evidence type="ECO:0000313" key="3">
    <source>
        <dbReference type="Proteomes" id="UP000198521"/>
    </source>
</evidence>
<dbReference type="OrthoDB" id="709028at2"/>
<dbReference type="RefSeq" id="WP_091408588.1">
    <property type="nucleotide sequence ID" value="NZ_FOAB01000004.1"/>
</dbReference>
<organism evidence="2 3">
    <name type="scientific">Aquimarina amphilecti</name>
    <dbReference type="NCBI Taxonomy" id="1038014"/>
    <lineage>
        <taxon>Bacteria</taxon>
        <taxon>Pseudomonadati</taxon>
        <taxon>Bacteroidota</taxon>
        <taxon>Flavobacteriia</taxon>
        <taxon>Flavobacteriales</taxon>
        <taxon>Flavobacteriaceae</taxon>
        <taxon>Aquimarina</taxon>
    </lineage>
</organism>
<keyword evidence="1" id="KW-0812">Transmembrane</keyword>
<sequence>MDELELLKKDWKNQDEALPKLSYNEIYKMILKKSSSMVKWIFIISVLEFILWSSIDIIVRLSGQYEELEVFGLEGFSIFTTILSYGILIYFMIRFYLNYRNIQTTDSAAVLMKNILNTRRTVKQYVWINISFLALTTMVVITYMAFYTDSYTSKSADQEVPVYLIIITSVIVLAIFIGLLALLYRLIYGILTRKLKRNYKELQKLEV</sequence>
<keyword evidence="1" id="KW-1133">Transmembrane helix</keyword>
<dbReference type="STRING" id="1038014.SAMN04487910_2381"/>
<feature type="transmembrane region" description="Helical" evidence="1">
    <location>
        <begin position="37"/>
        <end position="55"/>
    </location>
</feature>
<dbReference type="AlphaFoldDB" id="A0A1H7Q0W4"/>
<keyword evidence="3" id="KW-1185">Reference proteome</keyword>
<accession>A0A1H7Q0W4</accession>
<feature type="transmembrane region" description="Helical" evidence="1">
    <location>
        <begin position="75"/>
        <end position="97"/>
    </location>
</feature>
<feature type="transmembrane region" description="Helical" evidence="1">
    <location>
        <begin position="126"/>
        <end position="148"/>
    </location>
</feature>
<keyword evidence="1" id="KW-0472">Membrane</keyword>
<feature type="transmembrane region" description="Helical" evidence="1">
    <location>
        <begin position="160"/>
        <end position="187"/>
    </location>
</feature>
<evidence type="ECO:0000256" key="1">
    <source>
        <dbReference type="SAM" id="Phobius"/>
    </source>
</evidence>
<protein>
    <submittedName>
        <fullName evidence="2">Uncharacterized protein</fullName>
    </submittedName>
</protein>
<gene>
    <name evidence="2" type="ORF">SAMN04487910_2381</name>
</gene>